<reference evidence="2 3" key="2">
    <citation type="submission" date="2012-02" db="EMBL/GenBank/DDBJ databases">
        <title>Improved High-Quality Draft sequence of Eubacterium cellulosolvens 6.</title>
        <authorList>
            <consortium name="US DOE Joint Genome Institute"/>
            <person name="Lucas S."/>
            <person name="Han J."/>
            <person name="Lapidus A."/>
            <person name="Cheng J.-F."/>
            <person name="Goodwin L."/>
            <person name="Pitluck S."/>
            <person name="Peters L."/>
            <person name="Mikhailova N."/>
            <person name="Gu W."/>
            <person name="Detter J.C."/>
            <person name="Han C."/>
            <person name="Tapia R."/>
            <person name="Land M."/>
            <person name="Hauser L."/>
            <person name="Kyrpides N."/>
            <person name="Ivanova N."/>
            <person name="Pagani I."/>
            <person name="Johnson E."/>
            <person name="Mukhopadhyay B."/>
            <person name="Anderson I."/>
            <person name="Woyke T."/>
        </authorList>
    </citation>
    <scope>NUCLEOTIDE SEQUENCE [LARGE SCALE GENOMIC DNA]</scope>
    <source>
        <strain evidence="2 3">6</strain>
    </source>
</reference>
<gene>
    <name evidence="2" type="ORF">EubceDRAFT1_2595</name>
</gene>
<dbReference type="HOGENOM" id="CLU_2972662_0_0_9"/>
<evidence type="ECO:0000259" key="1">
    <source>
        <dbReference type="Pfam" id="PF10543"/>
    </source>
</evidence>
<dbReference type="STRING" id="633697.EubceDRAFT1_2595"/>
<dbReference type="EMBL" id="CM001487">
    <property type="protein sequence ID" value="EIM58309.1"/>
    <property type="molecule type" value="Genomic_DNA"/>
</dbReference>
<dbReference type="InterPro" id="IPR018873">
    <property type="entry name" value="KilA-N_DNA-bd_domain"/>
</dbReference>
<sequence length="58" mass="6647">MAKKEQEQTTDMIPVVAETKDIKSLIYVVRGQQVMLDSDLAMLYQVETKVFNQAVSRK</sequence>
<feature type="domain" description="KilA-N DNA-binding" evidence="1">
    <location>
        <begin position="25"/>
        <end position="57"/>
    </location>
</feature>
<dbReference type="Pfam" id="PF10543">
    <property type="entry name" value="ORF6N"/>
    <property type="match status" value="1"/>
</dbReference>
<evidence type="ECO:0000313" key="3">
    <source>
        <dbReference type="Proteomes" id="UP000005753"/>
    </source>
</evidence>
<dbReference type="Proteomes" id="UP000005753">
    <property type="component" value="Chromosome"/>
</dbReference>
<keyword evidence="3" id="KW-1185">Reference proteome</keyword>
<reference evidence="2 3" key="1">
    <citation type="submission" date="2010-08" db="EMBL/GenBank/DDBJ databases">
        <authorList>
            <consortium name="US DOE Joint Genome Institute (JGI-PGF)"/>
            <person name="Lucas S."/>
            <person name="Copeland A."/>
            <person name="Lapidus A."/>
            <person name="Cheng J.-F."/>
            <person name="Bruce D."/>
            <person name="Goodwin L."/>
            <person name="Pitluck S."/>
            <person name="Land M.L."/>
            <person name="Hauser L."/>
            <person name="Chang Y.-J."/>
            <person name="Anderson I.J."/>
            <person name="Johnson E."/>
            <person name="Mulhopadhyay B."/>
            <person name="Kyrpides N."/>
            <person name="Woyke T.J."/>
        </authorList>
    </citation>
    <scope>NUCLEOTIDE SEQUENCE [LARGE SCALE GENOMIC DNA]</scope>
    <source>
        <strain evidence="2 3">6</strain>
    </source>
</reference>
<proteinExistence type="predicted"/>
<name>I5AWY6_EUBC6</name>
<evidence type="ECO:0000313" key="2">
    <source>
        <dbReference type="EMBL" id="EIM58309.1"/>
    </source>
</evidence>
<organism evidence="2 3">
    <name type="scientific">Eubacterium cellulosolvens (strain ATCC 43171 / JCM 9499 / 6)</name>
    <name type="common">Cillobacterium cellulosolvens</name>
    <dbReference type="NCBI Taxonomy" id="633697"/>
    <lineage>
        <taxon>Bacteria</taxon>
        <taxon>Bacillati</taxon>
        <taxon>Bacillota</taxon>
        <taxon>Clostridia</taxon>
        <taxon>Eubacteriales</taxon>
        <taxon>Eubacteriaceae</taxon>
        <taxon>Eubacterium</taxon>
    </lineage>
</organism>
<protein>
    <submittedName>
        <fullName evidence="2">ORF6N domain-containing protein</fullName>
    </submittedName>
</protein>
<accession>I5AWY6</accession>
<dbReference type="AlphaFoldDB" id="I5AWY6"/>